<feature type="region of interest" description="Disordered" evidence="2">
    <location>
        <begin position="23"/>
        <end position="52"/>
    </location>
</feature>
<name>A0A9P5PJW5_9AGAR</name>
<keyword evidence="4" id="KW-1185">Reference proteome</keyword>
<dbReference type="Proteomes" id="UP000772434">
    <property type="component" value="Unassembled WGS sequence"/>
</dbReference>
<accession>A0A9P5PJW5</accession>
<evidence type="ECO:0000256" key="1">
    <source>
        <dbReference type="SAM" id="Coils"/>
    </source>
</evidence>
<comment type="caution">
    <text evidence="3">The sequence shown here is derived from an EMBL/GenBank/DDBJ whole genome shotgun (WGS) entry which is preliminary data.</text>
</comment>
<evidence type="ECO:0000313" key="3">
    <source>
        <dbReference type="EMBL" id="KAF9066921.1"/>
    </source>
</evidence>
<organism evidence="3 4">
    <name type="scientific">Rhodocollybia butyracea</name>
    <dbReference type="NCBI Taxonomy" id="206335"/>
    <lineage>
        <taxon>Eukaryota</taxon>
        <taxon>Fungi</taxon>
        <taxon>Dikarya</taxon>
        <taxon>Basidiomycota</taxon>
        <taxon>Agaricomycotina</taxon>
        <taxon>Agaricomycetes</taxon>
        <taxon>Agaricomycetidae</taxon>
        <taxon>Agaricales</taxon>
        <taxon>Marasmiineae</taxon>
        <taxon>Omphalotaceae</taxon>
        <taxon>Rhodocollybia</taxon>
    </lineage>
</organism>
<sequence length="182" mass="19939">MSSINPGIARAMTGLLERTRTRRTFTSLSSSSTTSVSSLASVSTPVPKSKPKVNDLLAECSQLRTSLEKAADDYRVLEKQKNDTENQSQEILQQLIIERETSGTLRTERDNAVNDAGASRKAVLEAEERAEASRKVALEAEGRAEASKKAALAAEERVEVSRKAAFEAEQRAEKADRESQTR</sequence>
<feature type="coiled-coil region" evidence="1">
    <location>
        <begin position="53"/>
        <end position="94"/>
    </location>
</feature>
<keyword evidence="1" id="KW-0175">Coiled coil</keyword>
<evidence type="ECO:0000256" key="2">
    <source>
        <dbReference type="SAM" id="MobiDB-lite"/>
    </source>
</evidence>
<feature type="region of interest" description="Disordered" evidence="2">
    <location>
        <begin position="140"/>
        <end position="159"/>
    </location>
</feature>
<gene>
    <name evidence="3" type="ORF">BDP27DRAFT_1423358</name>
</gene>
<dbReference type="AlphaFoldDB" id="A0A9P5PJW5"/>
<feature type="compositionally biased region" description="Low complexity" evidence="2">
    <location>
        <begin position="24"/>
        <end position="44"/>
    </location>
</feature>
<reference evidence="3" key="1">
    <citation type="submission" date="2020-11" db="EMBL/GenBank/DDBJ databases">
        <authorList>
            <consortium name="DOE Joint Genome Institute"/>
            <person name="Ahrendt S."/>
            <person name="Riley R."/>
            <person name="Andreopoulos W."/>
            <person name="Labutti K."/>
            <person name="Pangilinan J."/>
            <person name="Ruiz-Duenas F.J."/>
            <person name="Barrasa J.M."/>
            <person name="Sanchez-Garcia M."/>
            <person name="Camarero S."/>
            <person name="Miyauchi S."/>
            <person name="Serrano A."/>
            <person name="Linde D."/>
            <person name="Babiker R."/>
            <person name="Drula E."/>
            <person name="Ayuso-Fernandez I."/>
            <person name="Pacheco R."/>
            <person name="Padilla G."/>
            <person name="Ferreira P."/>
            <person name="Barriuso J."/>
            <person name="Kellner H."/>
            <person name="Castanera R."/>
            <person name="Alfaro M."/>
            <person name="Ramirez L."/>
            <person name="Pisabarro A.G."/>
            <person name="Kuo A."/>
            <person name="Tritt A."/>
            <person name="Lipzen A."/>
            <person name="He G."/>
            <person name="Yan M."/>
            <person name="Ng V."/>
            <person name="Cullen D."/>
            <person name="Martin F."/>
            <person name="Rosso M.-N."/>
            <person name="Henrissat B."/>
            <person name="Hibbett D."/>
            <person name="Martinez A.T."/>
            <person name="Grigoriev I.V."/>
        </authorList>
    </citation>
    <scope>NUCLEOTIDE SEQUENCE</scope>
    <source>
        <strain evidence="3">AH 40177</strain>
    </source>
</reference>
<evidence type="ECO:0000313" key="4">
    <source>
        <dbReference type="Proteomes" id="UP000772434"/>
    </source>
</evidence>
<protein>
    <submittedName>
        <fullName evidence="3">Uncharacterized protein</fullName>
    </submittedName>
</protein>
<proteinExistence type="predicted"/>
<dbReference type="EMBL" id="JADNRY010000080">
    <property type="protein sequence ID" value="KAF9066921.1"/>
    <property type="molecule type" value="Genomic_DNA"/>
</dbReference>